<feature type="transmembrane region" description="Helical" evidence="3">
    <location>
        <begin position="294"/>
        <end position="316"/>
    </location>
</feature>
<dbReference type="InterPro" id="IPR011701">
    <property type="entry name" value="MFS"/>
</dbReference>
<feature type="transmembrane region" description="Helical" evidence="3">
    <location>
        <begin position="21"/>
        <end position="39"/>
    </location>
</feature>
<organism evidence="5 6">
    <name type="scientific">Candida dubliniensis (strain CD36 / ATCC MYA-646 / CBS 7987 / NCPF 3949 / NRRL Y-17841)</name>
    <name type="common">Yeast</name>
    <dbReference type="NCBI Taxonomy" id="573826"/>
    <lineage>
        <taxon>Eukaryota</taxon>
        <taxon>Fungi</taxon>
        <taxon>Dikarya</taxon>
        <taxon>Ascomycota</taxon>
        <taxon>Saccharomycotina</taxon>
        <taxon>Pichiomycetes</taxon>
        <taxon>Debaryomycetaceae</taxon>
        <taxon>Candida/Lodderomyces clade</taxon>
        <taxon>Candida</taxon>
    </lineage>
</organism>
<feature type="region of interest" description="Disordered" evidence="2">
    <location>
        <begin position="224"/>
        <end position="251"/>
    </location>
</feature>
<gene>
    <name evidence="4" type="ordered locus">Cd36_53660</name>
    <name evidence="5" type="ORF">CD36_53660</name>
</gene>
<feature type="transmembrane region" description="Helical" evidence="3">
    <location>
        <begin position="188"/>
        <end position="209"/>
    </location>
</feature>
<dbReference type="GO" id="GO:0022857">
    <property type="term" value="F:transmembrane transporter activity"/>
    <property type="evidence" value="ECO:0007669"/>
    <property type="project" value="InterPro"/>
</dbReference>
<dbReference type="SUPFAM" id="SSF103473">
    <property type="entry name" value="MFS general substrate transporter"/>
    <property type="match status" value="1"/>
</dbReference>
<accession>B9WHU9</accession>
<dbReference type="CGD" id="CAL0000171695">
    <property type="gene designation" value="Cd36_53660"/>
</dbReference>
<keyword evidence="3" id="KW-0472">Membrane</keyword>
<dbReference type="eggNOG" id="ENOG502QTZH">
    <property type="taxonomic scope" value="Eukaryota"/>
</dbReference>
<keyword evidence="6" id="KW-1185">Reference proteome</keyword>
<feature type="transmembrane region" description="Helical" evidence="3">
    <location>
        <begin position="337"/>
        <end position="356"/>
    </location>
</feature>
<evidence type="ECO:0000256" key="1">
    <source>
        <dbReference type="ARBA" id="ARBA00004141"/>
    </source>
</evidence>
<dbReference type="OrthoDB" id="10027823at2759"/>
<evidence type="ECO:0000313" key="5">
    <source>
        <dbReference type="EMBL" id="CAX41743.1"/>
    </source>
</evidence>
<reference evidence="5 6" key="1">
    <citation type="journal article" date="2009" name="Genome Res.">
        <title>Comparative genomics of the fungal pathogens Candida dubliniensis and Candida albicans.</title>
        <authorList>
            <person name="Jackson A.P."/>
            <person name="Gamble J.A."/>
            <person name="Yeomans T."/>
            <person name="Moran G.P."/>
            <person name="Saunders D."/>
            <person name="Harris D."/>
            <person name="Aslett M."/>
            <person name="Barrell J.F."/>
            <person name="Butler G."/>
            <person name="Citiulo F."/>
            <person name="Coleman D.C."/>
            <person name="de Groot P.W.J."/>
            <person name="Goodwin T.J."/>
            <person name="Quail M.A."/>
            <person name="McQuillan J."/>
            <person name="Munro C.A."/>
            <person name="Pain A."/>
            <person name="Poulter R.T."/>
            <person name="Rajandream M.A."/>
            <person name="Renauld H."/>
            <person name="Spiering M.J."/>
            <person name="Tivey A."/>
            <person name="Gow N.A.R."/>
            <person name="Barrell B."/>
            <person name="Sullivan D.J."/>
            <person name="Berriman M."/>
        </authorList>
    </citation>
    <scope>NUCLEOTIDE SEQUENCE [LARGE SCALE GENOMIC DNA]</scope>
    <source>
        <strain evidence="6">CD36 / ATCC MYA-646 / CBS 7987 / NCPF 3949 / NRRL Y-17841</strain>
    </source>
</reference>
<dbReference type="Pfam" id="PF07690">
    <property type="entry name" value="MFS_1"/>
    <property type="match status" value="2"/>
</dbReference>
<dbReference type="HOGENOM" id="CLU_025894_2_0_1"/>
<evidence type="ECO:0000313" key="4">
    <source>
        <dbReference type="CGD" id="CAL0000171695"/>
    </source>
</evidence>
<dbReference type="InterPro" id="IPR036259">
    <property type="entry name" value="MFS_trans_sf"/>
</dbReference>
<feature type="transmembrane region" description="Helical" evidence="3">
    <location>
        <begin position="270"/>
        <end position="288"/>
    </location>
</feature>
<name>B9WHU9_CANDC</name>
<dbReference type="VEuPathDB" id="FungiDB:CD36_53660"/>
<feature type="transmembrane region" description="Helical" evidence="3">
    <location>
        <begin position="151"/>
        <end position="176"/>
    </location>
</feature>
<dbReference type="Proteomes" id="UP000002605">
    <property type="component" value="Chromosome 5"/>
</dbReference>
<dbReference type="GeneID" id="8048250"/>
<evidence type="ECO:0000256" key="2">
    <source>
        <dbReference type="SAM" id="MobiDB-lite"/>
    </source>
</evidence>
<protein>
    <submittedName>
        <fullName evidence="5">Transporter protein of the Major Facilitator Superfamily (MFS), putative</fullName>
    </submittedName>
</protein>
<dbReference type="GO" id="GO:0000329">
    <property type="term" value="C:fungal-type vacuole membrane"/>
    <property type="evidence" value="ECO:0007669"/>
    <property type="project" value="TreeGrafter"/>
</dbReference>
<feature type="transmembrane region" description="Helical" evidence="3">
    <location>
        <begin position="362"/>
        <end position="380"/>
    </location>
</feature>
<feature type="transmembrane region" description="Helical" evidence="3">
    <location>
        <begin position="105"/>
        <end position="122"/>
    </location>
</feature>
<feature type="transmembrane region" description="Helical" evidence="3">
    <location>
        <begin position="51"/>
        <end position="68"/>
    </location>
</feature>
<dbReference type="PANTHER" id="PTHR23520:SF2">
    <property type="entry name" value="ABR173CP"/>
    <property type="match status" value="1"/>
</dbReference>
<proteinExistence type="predicted"/>
<keyword evidence="3" id="KW-0812">Transmembrane</keyword>
<dbReference type="KEGG" id="cdu:CD36_53660"/>
<dbReference type="Gene3D" id="1.20.1250.20">
    <property type="entry name" value="MFS general substrate transporter like domains"/>
    <property type="match status" value="2"/>
</dbReference>
<evidence type="ECO:0000256" key="3">
    <source>
        <dbReference type="SAM" id="Phobius"/>
    </source>
</evidence>
<comment type="subcellular location">
    <subcellularLocation>
        <location evidence="1">Membrane</location>
        <topology evidence="1">Multi-pass membrane protein</topology>
    </subcellularLocation>
</comment>
<sequence length="466" mass="52184">MHLWKSLLQSNKDIRILWGSVFFRMANYGLTNQVLTLYLKSLNINEIKIGLFMTLTLIGDIIISYYLTWNADEKIGRRNVMIMGTIMMFFSGVIFGINIEINNETIHFYILLIAAIFGVISPSGDETGPFKSVEEASIAHLTPHNHRPEIFAFYGLFATAGAAIGSLLCGILIDYWNLSLGLDIVQCYRYVFFVYSGIALIKFSLMMGLSEKCEINNKYHIPTTTTTSSSSNNEDSPLLTEGNESSDDLDNTSILSTGTKISKLSNISKYYLPRLLCIFMLDSLGYGFMPNAWIVYYLKITFKLTASSLGLLFFITNSMDSISSLPSAYLSKLIGPVKAILFTQIPSAIFFGLTIIPKDYYFMVAILLILYFTTSSMDVVPRQVLLTSIMPKQDITKVMGIVNIGKTLARCIGPIITGELASINRLYWGFIINSCCVLLADMILAINFLHLDQEILLKQSIIQEIE</sequence>
<dbReference type="RefSeq" id="XP_002420661.1">
    <property type="nucleotide sequence ID" value="XM_002420616.1"/>
</dbReference>
<dbReference type="EMBL" id="FM992692">
    <property type="protein sequence ID" value="CAX41743.1"/>
    <property type="molecule type" value="Genomic_DNA"/>
</dbReference>
<keyword evidence="3" id="KW-1133">Transmembrane helix</keyword>
<dbReference type="AlphaFoldDB" id="B9WHU9"/>
<dbReference type="PANTHER" id="PTHR23520">
    <property type="entry name" value="TRANSPORTER, PUTATIVE (AFU_ORTHOLOGUE AFUA_3G04000)-RELATED"/>
    <property type="match status" value="1"/>
</dbReference>
<evidence type="ECO:0000313" key="6">
    <source>
        <dbReference type="Proteomes" id="UP000002605"/>
    </source>
</evidence>
<feature type="transmembrane region" description="Helical" evidence="3">
    <location>
        <begin position="80"/>
        <end position="99"/>
    </location>
</feature>
<feature type="transmembrane region" description="Helical" evidence="3">
    <location>
        <begin position="426"/>
        <end position="449"/>
    </location>
</feature>